<sequence>MSLYVAEIDTTADSDIDSVLSKTAQAAAVNGGEFIESQVTANRNRIFAVLEHTDINALRNDLTAAGLKVDELASVRLIGAELEDIKKLKPAGQYLVEWDFPEGLTMDKYLARKAEKSPLYNDIEDVKFLRTYVREDMVKCLCFYDGESEDAVVAARQVVDTPISRLHKLEG</sequence>
<dbReference type="STRING" id="529884.Rhola_00011670"/>
<evidence type="ECO:0000313" key="2">
    <source>
        <dbReference type="Proteomes" id="UP000067708"/>
    </source>
</evidence>
<dbReference type="InterPro" id="IPR025336">
    <property type="entry name" value="SCO4226-like"/>
</dbReference>
<proteinExistence type="predicted"/>
<dbReference type="HOGENOM" id="CLU_130369_0_0_11"/>
<dbReference type="PATRIC" id="fig|529884.3.peg.1126"/>
<accession>A0A060JGV0</accession>
<dbReference type="EMBL" id="CP007490">
    <property type="protein sequence ID" value="AIC47960.1"/>
    <property type="molecule type" value="Genomic_DNA"/>
</dbReference>
<dbReference type="KEGG" id="rla:Rhola_00011670"/>
<dbReference type="eggNOG" id="ENOG502ZUVC">
    <property type="taxonomic scope" value="Bacteria"/>
</dbReference>
<dbReference type="OrthoDB" id="5119254at2"/>
<name>A0A060JGV0_9MICO</name>
<dbReference type="Proteomes" id="UP000067708">
    <property type="component" value="Chromosome"/>
</dbReference>
<protein>
    <recommendedName>
        <fullName evidence="3">DUF4242 domain-containing protein</fullName>
    </recommendedName>
</protein>
<keyword evidence="2" id="KW-1185">Reference proteome</keyword>
<evidence type="ECO:0008006" key="3">
    <source>
        <dbReference type="Google" id="ProtNLM"/>
    </source>
</evidence>
<gene>
    <name evidence="1" type="ORF">Rhola_00011670</name>
</gene>
<dbReference type="Pfam" id="PF14026">
    <property type="entry name" value="SCO4226-like"/>
    <property type="match status" value="1"/>
</dbReference>
<organism evidence="1 2">
    <name type="scientific">Rhodoluna lacicola</name>
    <dbReference type="NCBI Taxonomy" id="529884"/>
    <lineage>
        <taxon>Bacteria</taxon>
        <taxon>Bacillati</taxon>
        <taxon>Actinomycetota</taxon>
        <taxon>Actinomycetes</taxon>
        <taxon>Micrococcales</taxon>
        <taxon>Microbacteriaceae</taxon>
        <taxon>Luna cluster</taxon>
        <taxon>Luna-1 subcluster</taxon>
        <taxon>Rhodoluna</taxon>
    </lineage>
</organism>
<evidence type="ECO:0000313" key="1">
    <source>
        <dbReference type="EMBL" id="AIC47960.1"/>
    </source>
</evidence>
<reference evidence="1 2" key="1">
    <citation type="journal article" date="2014" name="Int. J. Syst. Evol. Microbiol.">
        <title>Rhodoluna lacicola gen. nov., sp. nov., a planktonic freshwater bacterium with stream-lined genome.</title>
        <authorList>
            <person name="Hahn M."/>
            <person name="Schmidt J."/>
            <person name="Taipale S.J."/>
            <person name="Doolittle W.F."/>
            <person name="Koll U."/>
        </authorList>
    </citation>
    <scope>NUCLEOTIDE SEQUENCE [LARGE SCALE GENOMIC DNA]</scope>
    <source>
        <strain evidence="1 2">MWH-Ta8</strain>
    </source>
</reference>
<dbReference type="RefSeq" id="WP_038503099.1">
    <property type="nucleotide sequence ID" value="NZ_CP007490.1"/>
</dbReference>
<dbReference type="AlphaFoldDB" id="A0A060JGV0"/>